<evidence type="ECO:0008006" key="4">
    <source>
        <dbReference type="Google" id="ProtNLM"/>
    </source>
</evidence>
<feature type="signal peptide" evidence="1">
    <location>
        <begin position="1"/>
        <end position="18"/>
    </location>
</feature>
<dbReference type="RefSeq" id="WP_377914542.1">
    <property type="nucleotide sequence ID" value="NZ_JBHSKS010000006.1"/>
</dbReference>
<protein>
    <recommendedName>
        <fullName evidence="4">6-bladed beta-propeller protein</fullName>
    </recommendedName>
</protein>
<evidence type="ECO:0000256" key="1">
    <source>
        <dbReference type="SAM" id="SignalP"/>
    </source>
</evidence>
<name>A0ABW0BVP7_9BACT</name>
<dbReference type="PROSITE" id="PS51257">
    <property type="entry name" value="PROKAR_LIPOPROTEIN"/>
    <property type="match status" value="1"/>
</dbReference>
<feature type="chain" id="PRO_5046635169" description="6-bladed beta-propeller protein" evidence="1">
    <location>
        <begin position="19"/>
        <end position="390"/>
    </location>
</feature>
<comment type="caution">
    <text evidence="2">The sequence shown here is derived from an EMBL/GenBank/DDBJ whole genome shotgun (WGS) entry which is preliminary data.</text>
</comment>
<dbReference type="EMBL" id="JBHSKS010000006">
    <property type="protein sequence ID" value="MFC5191979.1"/>
    <property type="molecule type" value="Genomic_DNA"/>
</dbReference>
<reference evidence="3" key="1">
    <citation type="journal article" date="2019" name="Int. J. Syst. Evol. Microbiol.">
        <title>The Global Catalogue of Microorganisms (GCM) 10K type strain sequencing project: providing services to taxonomists for standard genome sequencing and annotation.</title>
        <authorList>
            <consortium name="The Broad Institute Genomics Platform"/>
            <consortium name="The Broad Institute Genome Sequencing Center for Infectious Disease"/>
            <person name="Wu L."/>
            <person name="Ma J."/>
        </authorList>
    </citation>
    <scope>NUCLEOTIDE SEQUENCE [LARGE SCALE GENOMIC DNA]</scope>
    <source>
        <strain evidence="3">CGMCC 1.7030</strain>
    </source>
</reference>
<evidence type="ECO:0000313" key="2">
    <source>
        <dbReference type="EMBL" id="MFC5191979.1"/>
    </source>
</evidence>
<dbReference type="Proteomes" id="UP001596163">
    <property type="component" value="Unassembled WGS sequence"/>
</dbReference>
<gene>
    <name evidence="2" type="ORF">ACFPIK_09380</name>
</gene>
<organism evidence="2 3">
    <name type="scientific">Algoriphagus aquatilis</name>
    <dbReference type="NCBI Taxonomy" id="490186"/>
    <lineage>
        <taxon>Bacteria</taxon>
        <taxon>Pseudomonadati</taxon>
        <taxon>Bacteroidota</taxon>
        <taxon>Cytophagia</taxon>
        <taxon>Cytophagales</taxon>
        <taxon>Cyclobacteriaceae</taxon>
        <taxon>Algoriphagus</taxon>
    </lineage>
</organism>
<evidence type="ECO:0000313" key="3">
    <source>
        <dbReference type="Proteomes" id="UP001596163"/>
    </source>
</evidence>
<keyword evidence="3" id="KW-1185">Reference proteome</keyword>
<keyword evidence="1" id="KW-0732">Signal</keyword>
<accession>A0ABW0BVP7</accession>
<proteinExistence type="predicted"/>
<sequence length="390" mass="45029">MKNQLWLFPLLSFLLVLACGPKVEDLPEKPLAEQQLEFEIYDSLVVDYLGNLYLADISKDGETFLLANDKTDSIFLANSSGEIISKFKRSGEGPGDYRLSRVNPPQFLNESEIIIAAWKGFYCYSFSGEFTRSFELEYLPTSSLIDQYNNKMAILDNKVIYPWEGRNADSIGVQGKKFQVQTQRVEVLDLQDGTFTPAMPFPDQSKFKTDQKSFFNFYYNTRLAGLHDSVYVIFRNEPKLFVYHINQLNKPASVSEIPFKEFIERAPKDTDKEVGYEMRDLYSGAVNQLIPLKNSQFLIFYTRGLSEDEFNQLSSSSGGMNEKFFTEMEKINTYGWILFDGKSISNLIEKKPEIGNLGKFISKEEIWFSTDYYEVEKDYVVLYKTRLVSK</sequence>